<gene>
    <name evidence="15" type="ORF">EXIGLDRAFT_832226</name>
</gene>
<evidence type="ECO:0000256" key="4">
    <source>
        <dbReference type="ARBA" id="ARBA00022723"/>
    </source>
</evidence>
<sequence length="561" mass="63055">MRLHSTLSLGLALPFAAASFPGHDAPGLRERDGYKFDLNTGANLQRQLASKSAPEVEFTTEGGTPQSHPYVYQKIGDDGPLLLQDTYLTELFGHFDRERIPERVVHAKGAGAHGYFEVTNAEFAKKYTMMDVLSENGLRTPITVRFSTVGGESGSADEARDPRGFAMKFRTRKGIWDLVMNNTPVFFLRDATKFPHFIHTQKRNPQTHLKDKDITWDYWASNPESLYQVMRLFSDLGTPDGFIHMHGWSGHTYRWIKKDGTWVYVRIYAESMQGVKNLTNADATRIQGENPDYATQQLYETIESGNYPGWTVYAQVLSPEQAQSFKYNVLDLTKEWGFDDVPKTEIGKFYLTQNPANYFAEIEQAAFSPARMVDGWGPSNDPVLQARLFSYSDTHRYRLGANYMQIPVNCPFSPSANFERDGAMAVNGNQGSRPNYLSTLSPIKLVKRPYVDETHQQWTGGAVSALSRVTEVDFDWPRRFWASLSAGDKANFISNVVGHLGAVKTLEIRTRMVALFAHVDAELGAAIGKGVKAPVTKVAFPTDKPTWDNTTTWVTTSTLEY</sequence>
<dbReference type="GO" id="GO:0046872">
    <property type="term" value="F:metal ion binding"/>
    <property type="evidence" value="ECO:0007669"/>
    <property type="project" value="UniProtKB-KW"/>
</dbReference>
<feature type="domain" description="Catalase core" evidence="14">
    <location>
        <begin position="59"/>
        <end position="444"/>
    </location>
</feature>
<dbReference type="EMBL" id="KV425920">
    <property type="protein sequence ID" value="KZV98286.1"/>
    <property type="molecule type" value="Genomic_DNA"/>
</dbReference>
<evidence type="ECO:0000313" key="16">
    <source>
        <dbReference type="Proteomes" id="UP000077266"/>
    </source>
</evidence>
<name>A0A165LT39_EXIGL</name>
<feature type="active site" evidence="9">
    <location>
        <position position="106"/>
    </location>
</feature>
<keyword evidence="4 10" id="KW-0479">Metal-binding</keyword>
<dbReference type="InterPro" id="IPR024711">
    <property type="entry name" value="Catalase_clade1/3"/>
</dbReference>
<organism evidence="15 16">
    <name type="scientific">Exidia glandulosa HHB12029</name>
    <dbReference type="NCBI Taxonomy" id="1314781"/>
    <lineage>
        <taxon>Eukaryota</taxon>
        <taxon>Fungi</taxon>
        <taxon>Dikarya</taxon>
        <taxon>Basidiomycota</taxon>
        <taxon>Agaricomycotina</taxon>
        <taxon>Agaricomycetes</taxon>
        <taxon>Auriculariales</taxon>
        <taxon>Exidiaceae</taxon>
        <taxon>Exidia</taxon>
    </lineage>
</organism>
<keyword evidence="7 11" id="KW-0376">Hydrogen peroxide</keyword>
<dbReference type="PANTHER" id="PTHR11465:SF9">
    <property type="entry name" value="CATALASE"/>
    <property type="match status" value="1"/>
</dbReference>
<comment type="cofactor">
    <cofactor evidence="10">
        <name>heme</name>
        <dbReference type="ChEBI" id="CHEBI:30413"/>
    </cofactor>
</comment>
<evidence type="ECO:0000256" key="2">
    <source>
        <dbReference type="ARBA" id="ARBA00022559"/>
    </source>
</evidence>
<evidence type="ECO:0000256" key="9">
    <source>
        <dbReference type="PIRSR" id="PIRSR038928-1"/>
    </source>
</evidence>
<evidence type="ECO:0000256" key="10">
    <source>
        <dbReference type="PIRSR" id="PIRSR038928-2"/>
    </source>
</evidence>
<evidence type="ECO:0000256" key="8">
    <source>
        <dbReference type="ARBA" id="ARBA00044729"/>
    </source>
</evidence>
<evidence type="ECO:0000256" key="5">
    <source>
        <dbReference type="ARBA" id="ARBA00023002"/>
    </source>
</evidence>
<feature type="active site" evidence="9">
    <location>
        <position position="181"/>
    </location>
</feature>
<dbReference type="PIRSF" id="PIRSF038928">
    <property type="entry name" value="Catalase_clade1-3"/>
    <property type="match status" value="1"/>
</dbReference>
<dbReference type="SMART" id="SM01060">
    <property type="entry name" value="Catalase"/>
    <property type="match status" value="1"/>
</dbReference>
<feature type="signal peptide" evidence="13">
    <location>
        <begin position="1"/>
        <end position="18"/>
    </location>
</feature>
<dbReference type="Gene3D" id="2.40.180.10">
    <property type="entry name" value="Catalase core domain"/>
    <property type="match status" value="1"/>
</dbReference>
<comment type="similarity">
    <text evidence="1 11">Belongs to the catalase family.</text>
</comment>
<dbReference type="InterPro" id="IPR024708">
    <property type="entry name" value="Catalase_AS"/>
</dbReference>
<keyword evidence="3 10" id="KW-0349">Heme</keyword>
<keyword evidence="16" id="KW-1185">Reference proteome</keyword>
<dbReference type="SUPFAM" id="SSF56634">
    <property type="entry name" value="Heme-dependent catalase-like"/>
    <property type="match status" value="1"/>
</dbReference>
<dbReference type="InterPro" id="IPR010582">
    <property type="entry name" value="Catalase_immune_responsive"/>
</dbReference>
<evidence type="ECO:0000313" key="15">
    <source>
        <dbReference type="EMBL" id="KZV98286.1"/>
    </source>
</evidence>
<dbReference type="InParanoid" id="A0A165LT39"/>
<dbReference type="GO" id="GO:0004096">
    <property type="term" value="F:catalase activity"/>
    <property type="evidence" value="ECO:0007669"/>
    <property type="project" value="UniProtKB-EC"/>
</dbReference>
<keyword evidence="13" id="KW-0732">Signal</keyword>
<dbReference type="AlphaFoldDB" id="A0A165LT39"/>
<dbReference type="InterPro" id="IPR020835">
    <property type="entry name" value="Catalase_sf"/>
</dbReference>
<evidence type="ECO:0000256" key="12">
    <source>
        <dbReference type="RuleBase" id="RU004142"/>
    </source>
</evidence>
<evidence type="ECO:0000256" key="11">
    <source>
        <dbReference type="RuleBase" id="RU000498"/>
    </source>
</evidence>
<comment type="function">
    <text evidence="8 12">Catalyzes the degradation of hydrogen peroxide (H(2)O(2)) generated by peroxisomal oxidases to water and oxygen, thereby protecting cells from the toxic effects of hydrogen peroxide.</text>
</comment>
<dbReference type="InterPro" id="IPR018028">
    <property type="entry name" value="Catalase"/>
</dbReference>
<dbReference type="Proteomes" id="UP000077266">
    <property type="component" value="Unassembled WGS sequence"/>
</dbReference>
<evidence type="ECO:0000256" key="6">
    <source>
        <dbReference type="ARBA" id="ARBA00023004"/>
    </source>
</evidence>
<feature type="binding site" description="axial binding residue" evidence="10">
    <location>
        <position position="391"/>
    </location>
    <ligand>
        <name>heme</name>
        <dbReference type="ChEBI" id="CHEBI:30413"/>
    </ligand>
    <ligandPart>
        <name>Fe</name>
        <dbReference type="ChEBI" id="CHEBI:18248"/>
    </ligandPart>
</feature>
<evidence type="ECO:0000256" key="13">
    <source>
        <dbReference type="SAM" id="SignalP"/>
    </source>
</evidence>
<protein>
    <recommendedName>
        <fullName evidence="11">Catalase</fullName>
        <ecNumber evidence="11">1.11.1.6</ecNumber>
    </recommendedName>
</protein>
<proteinExistence type="inferred from homology"/>
<comment type="catalytic activity">
    <reaction evidence="11">
        <text>2 H2O2 = O2 + 2 H2O</text>
        <dbReference type="Rhea" id="RHEA:20309"/>
        <dbReference type="ChEBI" id="CHEBI:15377"/>
        <dbReference type="ChEBI" id="CHEBI:15379"/>
        <dbReference type="ChEBI" id="CHEBI:16240"/>
        <dbReference type="EC" id="1.11.1.6"/>
    </reaction>
</comment>
<dbReference type="STRING" id="1314781.A0A165LT39"/>
<dbReference type="GO" id="GO:0005739">
    <property type="term" value="C:mitochondrion"/>
    <property type="evidence" value="ECO:0007669"/>
    <property type="project" value="TreeGrafter"/>
</dbReference>
<dbReference type="OrthoDB" id="6880011at2759"/>
<keyword evidence="6 10" id="KW-0408">Iron</keyword>
<dbReference type="InterPro" id="IPR011614">
    <property type="entry name" value="Catalase_core"/>
</dbReference>
<dbReference type="Pfam" id="PF00199">
    <property type="entry name" value="Catalase"/>
    <property type="match status" value="1"/>
</dbReference>
<dbReference type="PROSITE" id="PS00437">
    <property type="entry name" value="CATALASE_1"/>
    <property type="match status" value="1"/>
</dbReference>
<dbReference type="GO" id="GO:0042542">
    <property type="term" value="P:response to hydrogen peroxide"/>
    <property type="evidence" value="ECO:0007669"/>
    <property type="project" value="TreeGrafter"/>
</dbReference>
<dbReference type="EC" id="1.11.1.6" evidence="11"/>
<dbReference type="GO" id="GO:0042744">
    <property type="term" value="P:hydrogen peroxide catabolic process"/>
    <property type="evidence" value="ECO:0007669"/>
    <property type="project" value="UniProtKB-KW"/>
</dbReference>
<dbReference type="PROSITE" id="PS51402">
    <property type="entry name" value="CATALASE_3"/>
    <property type="match status" value="1"/>
</dbReference>
<dbReference type="GO" id="GO:0020037">
    <property type="term" value="F:heme binding"/>
    <property type="evidence" value="ECO:0007669"/>
    <property type="project" value="InterPro"/>
</dbReference>
<evidence type="ECO:0000259" key="14">
    <source>
        <dbReference type="SMART" id="SM01060"/>
    </source>
</evidence>
<feature type="chain" id="PRO_5007861926" description="Catalase" evidence="13">
    <location>
        <begin position="19"/>
        <end position="561"/>
    </location>
</feature>
<dbReference type="FunFam" id="2.40.180.10:FF:000001">
    <property type="entry name" value="Catalase"/>
    <property type="match status" value="1"/>
</dbReference>
<dbReference type="GO" id="GO:0005777">
    <property type="term" value="C:peroxisome"/>
    <property type="evidence" value="ECO:0007669"/>
    <property type="project" value="TreeGrafter"/>
</dbReference>
<keyword evidence="2 11" id="KW-0575">Peroxidase</keyword>
<dbReference type="InterPro" id="IPR002226">
    <property type="entry name" value="Catalase_haem_BS"/>
</dbReference>
<keyword evidence="5 11" id="KW-0560">Oxidoreductase</keyword>
<dbReference type="PRINTS" id="PR00067">
    <property type="entry name" value="CATALASE"/>
</dbReference>
<accession>A0A165LT39</accession>
<evidence type="ECO:0000256" key="3">
    <source>
        <dbReference type="ARBA" id="ARBA00022617"/>
    </source>
</evidence>
<dbReference type="Pfam" id="PF06628">
    <property type="entry name" value="Catalase-rel"/>
    <property type="match status" value="1"/>
</dbReference>
<reference evidence="15 16" key="1">
    <citation type="journal article" date="2016" name="Mol. Biol. Evol.">
        <title>Comparative Genomics of Early-Diverging Mushroom-Forming Fungi Provides Insights into the Origins of Lignocellulose Decay Capabilities.</title>
        <authorList>
            <person name="Nagy L.G."/>
            <person name="Riley R."/>
            <person name="Tritt A."/>
            <person name="Adam C."/>
            <person name="Daum C."/>
            <person name="Floudas D."/>
            <person name="Sun H."/>
            <person name="Yadav J.S."/>
            <person name="Pangilinan J."/>
            <person name="Larsson K.H."/>
            <person name="Matsuura K."/>
            <person name="Barry K."/>
            <person name="Labutti K."/>
            <person name="Kuo R."/>
            <person name="Ohm R.A."/>
            <person name="Bhattacharya S.S."/>
            <person name="Shirouzu T."/>
            <person name="Yoshinaga Y."/>
            <person name="Martin F.M."/>
            <person name="Grigoriev I.V."/>
            <person name="Hibbett D.S."/>
        </authorList>
    </citation>
    <scope>NUCLEOTIDE SEQUENCE [LARGE SCALE GENOMIC DNA]</scope>
    <source>
        <strain evidence="15 16">HHB12029</strain>
    </source>
</reference>
<dbReference type="PROSITE" id="PS00438">
    <property type="entry name" value="CATALASE_2"/>
    <property type="match status" value="1"/>
</dbReference>
<evidence type="ECO:0000256" key="7">
    <source>
        <dbReference type="ARBA" id="ARBA00023324"/>
    </source>
</evidence>
<dbReference type="PANTHER" id="PTHR11465">
    <property type="entry name" value="CATALASE"/>
    <property type="match status" value="1"/>
</dbReference>
<evidence type="ECO:0000256" key="1">
    <source>
        <dbReference type="ARBA" id="ARBA00005329"/>
    </source>
</evidence>